<dbReference type="Proteomes" id="UP000283634">
    <property type="component" value="Unassembled WGS sequence"/>
</dbReference>
<dbReference type="EMBL" id="MKGL01000325">
    <property type="protein sequence ID" value="RNF00446.1"/>
    <property type="molecule type" value="Genomic_DNA"/>
</dbReference>
<proteinExistence type="predicted"/>
<dbReference type="OrthoDB" id="260937at2759"/>
<gene>
    <name evidence="1" type="ORF">TraAM80_07625</name>
</gene>
<protein>
    <submittedName>
        <fullName evidence="1">Uncharacterized protein</fullName>
    </submittedName>
</protein>
<evidence type="ECO:0000313" key="1">
    <source>
        <dbReference type="EMBL" id="RNF00446.1"/>
    </source>
</evidence>
<evidence type="ECO:0000313" key="2">
    <source>
        <dbReference type="Proteomes" id="UP000283634"/>
    </source>
</evidence>
<sequence>MGEKRVAAQKLKNNRERIFRSNHTDNLRLVLPHIAALAWSWYSLCIPAQQLGELVGVTAVAPSRMSVCVLGFNDGLDAWVRQAKRNMTLTCVVLVAGTLLGQCCAGPAFVSYLLPPQLAPVWLGISVMSSCKSLLVNHYCSYAGAFWHPGLPADAQHARGFSHGRGTRIQTGVYGRGRGGAAGDVAETKKGSGLRVQHAAPPHFKAHWPL</sequence>
<accession>A0A3R7MD78</accession>
<reference evidence="1 2" key="1">
    <citation type="journal article" date="2018" name="BMC Genomics">
        <title>Genomic comparison of Trypanosoma conorhini and Trypanosoma rangeli to Trypanosoma cruzi strains of high and low virulence.</title>
        <authorList>
            <person name="Bradwell K.R."/>
            <person name="Koparde V.N."/>
            <person name="Matveyev A.V."/>
            <person name="Serrano M.G."/>
            <person name="Alves J.M."/>
            <person name="Parikh H."/>
            <person name="Huang B."/>
            <person name="Lee V."/>
            <person name="Espinosa-Alvarez O."/>
            <person name="Ortiz P.A."/>
            <person name="Costa-Martins A.G."/>
            <person name="Teixeira M.M."/>
            <person name="Buck G.A."/>
        </authorList>
    </citation>
    <scope>NUCLEOTIDE SEQUENCE [LARGE SCALE GENOMIC DNA]</scope>
    <source>
        <strain evidence="1 2">AM80</strain>
    </source>
</reference>
<dbReference type="AlphaFoldDB" id="A0A3R7MD78"/>
<organism evidence="1 2">
    <name type="scientific">Trypanosoma rangeli</name>
    <dbReference type="NCBI Taxonomy" id="5698"/>
    <lineage>
        <taxon>Eukaryota</taxon>
        <taxon>Discoba</taxon>
        <taxon>Euglenozoa</taxon>
        <taxon>Kinetoplastea</taxon>
        <taxon>Metakinetoplastina</taxon>
        <taxon>Trypanosomatida</taxon>
        <taxon>Trypanosomatidae</taxon>
        <taxon>Trypanosoma</taxon>
        <taxon>Herpetosoma</taxon>
    </lineage>
</organism>
<dbReference type="GeneID" id="40331558"/>
<keyword evidence="2" id="KW-1185">Reference proteome</keyword>
<dbReference type="RefSeq" id="XP_029235771.1">
    <property type="nucleotide sequence ID" value="XM_029384407.1"/>
</dbReference>
<comment type="caution">
    <text evidence="1">The sequence shown here is derived from an EMBL/GenBank/DDBJ whole genome shotgun (WGS) entry which is preliminary data.</text>
</comment>
<dbReference type="VEuPathDB" id="TriTrypDB:TRSC58_05625"/>
<name>A0A3R7MD78_TRYRA</name>